<evidence type="ECO:0000313" key="4">
    <source>
        <dbReference type="Proteomes" id="UP000824540"/>
    </source>
</evidence>
<evidence type="ECO:0000256" key="1">
    <source>
        <dbReference type="SAM" id="MobiDB-lite"/>
    </source>
</evidence>
<keyword evidence="2" id="KW-0732">Signal</keyword>
<evidence type="ECO:0000256" key="2">
    <source>
        <dbReference type="SAM" id="SignalP"/>
    </source>
</evidence>
<feature type="chain" id="PRO_5035802902" evidence="2">
    <location>
        <begin position="31"/>
        <end position="210"/>
    </location>
</feature>
<feature type="region of interest" description="Disordered" evidence="1">
    <location>
        <begin position="135"/>
        <end position="155"/>
    </location>
</feature>
<comment type="caution">
    <text evidence="3">The sequence shown here is derived from an EMBL/GenBank/DDBJ whole genome shotgun (WGS) entry which is preliminary data.</text>
</comment>
<gene>
    <name evidence="3" type="ORF">JZ751_003832</name>
</gene>
<organism evidence="3 4">
    <name type="scientific">Albula glossodonta</name>
    <name type="common">roundjaw bonefish</name>
    <dbReference type="NCBI Taxonomy" id="121402"/>
    <lineage>
        <taxon>Eukaryota</taxon>
        <taxon>Metazoa</taxon>
        <taxon>Chordata</taxon>
        <taxon>Craniata</taxon>
        <taxon>Vertebrata</taxon>
        <taxon>Euteleostomi</taxon>
        <taxon>Actinopterygii</taxon>
        <taxon>Neopterygii</taxon>
        <taxon>Teleostei</taxon>
        <taxon>Albuliformes</taxon>
        <taxon>Albulidae</taxon>
        <taxon>Albula</taxon>
    </lineage>
</organism>
<keyword evidence="4" id="KW-1185">Reference proteome</keyword>
<feature type="signal peptide" evidence="2">
    <location>
        <begin position="1"/>
        <end position="30"/>
    </location>
</feature>
<protein>
    <submittedName>
        <fullName evidence="3">Uncharacterized protein</fullName>
    </submittedName>
</protein>
<proteinExistence type="predicted"/>
<dbReference type="AlphaFoldDB" id="A0A8T2P7Z7"/>
<reference evidence="3" key="1">
    <citation type="thesis" date="2021" institute="BYU ScholarsArchive" country="Provo, UT, USA">
        <title>Applications of and Algorithms for Genome Assembly and Genomic Analyses with an Emphasis on Marine Teleosts.</title>
        <authorList>
            <person name="Pickett B.D."/>
        </authorList>
    </citation>
    <scope>NUCLEOTIDE SEQUENCE</scope>
    <source>
        <strain evidence="3">HI-2016</strain>
    </source>
</reference>
<name>A0A8T2P7Z7_9TELE</name>
<accession>A0A8T2P7Z7</accession>
<feature type="compositionally biased region" description="Basic and acidic residues" evidence="1">
    <location>
        <begin position="146"/>
        <end position="155"/>
    </location>
</feature>
<dbReference type="Proteomes" id="UP000824540">
    <property type="component" value="Unassembled WGS sequence"/>
</dbReference>
<evidence type="ECO:0000313" key="3">
    <source>
        <dbReference type="EMBL" id="KAG9347816.1"/>
    </source>
</evidence>
<sequence>MRKGMSAFEAIVSIAPTCILLLGAEFRAGGEPGPMTVFDFGASSEPEDGSLGTQSTLTNKSIRAMTIYSCASEGHPWPSGLCFPPLRLHPPAPALAPQHKEDKHSLQTLRLRRGAGSTGKGCHLPLEAALASMQPVTMGPRSSTQEIRDNSSLDTKMEATTQSCSNKLLRPGKSAKKLNGFLTGEKTIRIMDKLCSILHSLGNSAPPCYK</sequence>
<dbReference type="EMBL" id="JAFBMS010000012">
    <property type="protein sequence ID" value="KAG9347816.1"/>
    <property type="molecule type" value="Genomic_DNA"/>
</dbReference>